<dbReference type="PANTHER" id="PTHR38468">
    <property type="entry name" value="SLL0939 PROTEIN"/>
    <property type="match status" value="1"/>
</dbReference>
<gene>
    <name evidence="2" type="ORF">D9R14_22355</name>
</gene>
<dbReference type="AlphaFoldDB" id="A0A3L6ZUB4"/>
<dbReference type="Proteomes" id="UP000269692">
    <property type="component" value="Unassembled WGS sequence"/>
</dbReference>
<comment type="caution">
    <text evidence="2">The sequence shown here is derived from an EMBL/GenBank/DDBJ whole genome shotgun (WGS) entry which is preliminary data.</text>
</comment>
<reference evidence="2 3" key="1">
    <citation type="submission" date="2018-10" db="EMBL/GenBank/DDBJ databases">
        <title>Xanthobacter tagetidis genome sequencing and assembly.</title>
        <authorList>
            <person name="Maclea K.S."/>
            <person name="Goen A.E."/>
            <person name="Fatima S.A."/>
        </authorList>
    </citation>
    <scope>NUCLEOTIDE SEQUENCE [LARGE SCALE GENOMIC DNA]</scope>
    <source>
        <strain evidence="2 3">ATCC 700314</strain>
    </source>
</reference>
<evidence type="ECO:0000313" key="3">
    <source>
        <dbReference type="Proteomes" id="UP000269692"/>
    </source>
</evidence>
<proteinExistence type="predicted"/>
<dbReference type="EMBL" id="RCTF01000031">
    <property type="protein sequence ID" value="RLP71576.1"/>
    <property type="molecule type" value="Genomic_DNA"/>
</dbReference>
<protein>
    <submittedName>
        <fullName evidence="2">DUF1622 domain-containing protein</fullName>
    </submittedName>
</protein>
<feature type="transmembrane region" description="Helical" evidence="1">
    <location>
        <begin position="15"/>
        <end position="35"/>
    </location>
</feature>
<evidence type="ECO:0000313" key="2">
    <source>
        <dbReference type="EMBL" id="RLP71576.1"/>
    </source>
</evidence>
<feature type="transmembrane region" description="Helical" evidence="1">
    <location>
        <begin position="84"/>
        <end position="104"/>
    </location>
</feature>
<evidence type="ECO:0000256" key="1">
    <source>
        <dbReference type="SAM" id="Phobius"/>
    </source>
</evidence>
<dbReference type="RefSeq" id="WP_121625827.1">
    <property type="nucleotide sequence ID" value="NZ_JACIIW010000009.1"/>
</dbReference>
<dbReference type="PANTHER" id="PTHR38468:SF1">
    <property type="entry name" value="SLL0939 PROTEIN"/>
    <property type="match status" value="1"/>
</dbReference>
<organism evidence="2 3">
    <name type="scientific">Xanthobacter tagetidis</name>
    <dbReference type="NCBI Taxonomy" id="60216"/>
    <lineage>
        <taxon>Bacteria</taxon>
        <taxon>Pseudomonadati</taxon>
        <taxon>Pseudomonadota</taxon>
        <taxon>Alphaproteobacteria</taxon>
        <taxon>Hyphomicrobiales</taxon>
        <taxon>Xanthobacteraceae</taxon>
        <taxon>Xanthobacter</taxon>
    </lineage>
</organism>
<keyword evidence="1" id="KW-0472">Membrane</keyword>
<dbReference type="InterPro" id="IPR012427">
    <property type="entry name" value="DUF1622"/>
</dbReference>
<name>A0A3L6ZUB4_9HYPH</name>
<keyword evidence="1" id="KW-0812">Transmembrane</keyword>
<keyword evidence="3" id="KW-1185">Reference proteome</keyword>
<dbReference type="OrthoDB" id="9812897at2"/>
<accession>A0A3L6ZUB4</accession>
<feature type="transmembrane region" description="Helical" evidence="1">
    <location>
        <begin position="56"/>
        <end position="78"/>
    </location>
</feature>
<sequence length="129" mass="13636">MDALANEILHWTTRAIEVAGTAVIVYGIVSALVLLARGALAGRPMAASFRQCRSSLGMAILLGLEFLVAADIINTVAIEPTLQSLAVLAGIVLVRTFLSFSLEIEIEGRWPWQRAQAAQPGPADAPAQA</sequence>
<dbReference type="Pfam" id="PF07784">
    <property type="entry name" value="DUF1622"/>
    <property type="match status" value="1"/>
</dbReference>
<keyword evidence="1" id="KW-1133">Transmembrane helix</keyword>